<protein>
    <submittedName>
        <fullName evidence="1">Uncharacterized protein</fullName>
    </submittedName>
</protein>
<name>A0A9P7NAT4_9HYPO</name>
<comment type="caution">
    <text evidence="1">The sequence shown here is derived from an EMBL/GenBank/DDBJ whole genome shotgun (WGS) entry which is preliminary data.</text>
</comment>
<evidence type="ECO:0000313" key="2">
    <source>
        <dbReference type="Proteomes" id="UP000748025"/>
    </source>
</evidence>
<dbReference type="Proteomes" id="UP000748025">
    <property type="component" value="Unassembled WGS sequence"/>
</dbReference>
<organism evidence="1 2">
    <name type="scientific">Claviceps pusilla</name>
    <dbReference type="NCBI Taxonomy" id="123648"/>
    <lineage>
        <taxon>Eukaryota</taxon>
        <taxon>Fungi</taxon>
        <taxon>Dikarya</taxon>
        <taxon>Ascomycota</taxon>
        <taxon>Pezizomycotina</taxon>
        <taxon>Sordariomycetes</taxon>
        <taxon>Hypocreomycetidae</taxon>
        <taxon>Hypocreales</taxon>
        <taxon>Clavicipitaceae</taxon>
        <taxon>Claviceps</taxon>
    </lineage>
</organism>
<dbReference type="EMBL" id="SRPW01001265">
    <property type="protein sequence ID" value="KAG6003739.1"/>
    <property type="molecule type" value="Genomic_DNA"/>
</dbReference>
<evidence type="ECO:0000313" key="1">
    <source>
        <dbReference type="EMBL" id="KAG6003739.1"/>
    </source>
</evidence>
<keyword evidence="2" id="KW-1185">Reference proteome</keyword>
<dbReference type="AlphaFoldDB" id="A0A9P7NAT4"/>
<gene>
    <name evidence="1" type="ORF">E4U43_000874</name>
</gene>
<reference evidence="1" key="1">
    <citation type="journal article" date="2020" name="bioRxiv">
        <title>Whole genome comparisons of ergot fungi reveals the divergence and evolution of species within the genus Claviceps are the result of varying mechanisms driving genome evolution and host range expansion.</title>
        <authorList>
            <person name="Wyka S.A."/>
            <person name="Mondo S.J."/>
            <person name="Liu M."/>
            <person name="Dettman J."/>
            <person name="Nalam V."/>
            <person name="Broders K.D."/>
        </authorList>
    </citation>
    <scope>NUCLEOTIDE SEQUENCE</scope>
    <source>
        <strain evidence="1">CCC 602</strain>
    </source>
</reference>
<sequence>MPPMEDGGGYLPNVSPRLVRFSPHEAAAGKVRGRGHHQSGLAWRQSRQASSSYRFSLCPMPGSKRLLSPGPASMDL</sequence>
<proteinExistence type="predicted"/>
<accession>A0A9P7NAT4</accession>